<feature type="chain" id="PRO_5010298387" description="peptidylprolyl isomerase" evidence="4">
    <location>
        <begin position="27"/>
        <end position="300"/>
    </location>
</feature>
<dbReference type="EC" id="5.2.1.8" evidence="1"/>
<feature type="domain" description="PPIase cyclophilin-type" evidence="5">
    <location>
        <begin position="62"/>
        <end position="243"/>
    </location>
</feature>
<keyword evidence="2" id="KW-0697">Rotamase</keyword>
<dbReference type="GO" id="GO:0003755">
    <property type="term" value="F:peptidyl-prolyl cis-trans isomerase activity"/>
    <property type="evidence" value="ECO:0007669"/>
    <property type="project" value="UniProtKB-KW"/>
</dbReference>
<gene>
    <name evidence="6" type="ORF">BHE75_01082</name>
</gene>
<evidence type="ECO:0000313" key="7">
    <source>
        <dbReference type="Proteomes" id="UP000179467"/>
    </source>
</evidence>
<dbReference type="RefSeq" id="WP_070932908.1">
    <property type="nucleotide sequence ID" value="NZ_MIPT01000001.1"/>
</dbReference>
<dbReference type="SUPFAM" id="SSF50891">
    <property type="entry name" value="Cyclophilin-like"/>
    <property type="match status" value="1"/>
</dbReference>
<keyword evidence="3 6" id="KW-0413">Isomerase</keyword>
<evidence type="ECO:0000256" key="4">
    <source>
        <dbReference type="SAM" id="SignalP"/>
    </source>
</evidence>
<evidence type="ECO:0000313" key="6">
    <source>
        <dbReference type="EMBL" id="OHT19100.1"/>
    </source>
</evidence>
<evidence type="ECO:0000256" key="3">
    <source>
        <dbReference type="ARBA" id="ARBA00023235"/>
    </source>
</evidence>
<dbReference type="AlphaFoldDB" id="A0A1S1HF20"/>
<protein>
    <recommendedName>
        <fullName evidence="1">peptidylprolyl isomerase</fullName>
        <ecNumber evidence="1">5.2.1.8</ecNumber>
    </recommendedName>
</protein>
<dbReference type="InterPro" id="IPR029000">
    <property type="entry name" value="Cyclophilin-like_dom_sf"/>
</dbReference>
<evidence type="ECO:0000256" key="1">
    <source>
        <dbReference type="ARBA" id="ARBA00013194"/>
    </source>
</evidence>
<dbReference type="InterPro" id="IPR044665">
    <property type="entry name" value="E_coli_cyclophilin_A-like"/>
</dbReference>
<dbReference type="EMBL" id="MIPT01000001">
    <property type="protein sequence ID" value="OHT19100.1"/>
    <property type="molecule type" value="Genomic_DNA"/>
</dbReference>
<sequence>MKQSTSLAAIALAVAGLAAAPAPAAAASPAPTPSQIVASAPAADWTDVPAENLLLLDLAGGGRVAIELAPDFAPVHVANIRKLVQAGWFDGTSINRVQDNYVAQWGDATERKALPAGIVAQPPAEYERPAEGSGFAALPYRDAYAAKVGHADGWPAASEGRDAWLVHCYGMVGVGRDMSPDTGTGAELYAVIGHAPRHLDRNIAVAGRVLDGIEHLSTLPRGTEALGFYARPDQRLPIATVRLAVDLPPTDRSAYQVLRQGSPSFAAWVHARANRKDDFFIRPAGGADICNLQPPVRRKP</sequence>
<organism evidence="6 7">
    <name type="scientific">Edaphosphingomonas haloaromaticamans</name>
    <dbReference type="NCBI Taxonomy" id="653954"/>
    <lineage>
        <taxon>Bacteria</taxon>
        <taxon>Pseudomonadati</taxon>
        <taxon>Pseudomonadota</taxon>
        <taxon>Alphaproteobacteria</taxon>
        <taxon>Sphingomonadales</taxon>
        <taxon>Rhizorhabdaceae</taxon>
        <taxon>Edaphosphingomonas</taxon>
    </lineage>
</organism>
<dbReference type="InterPro" id="IPR002130">
    <property type="entry name" value="Cyclophilin-type_PPIase_dom"/>
</dbReference>
<name>A0A1S1HF20_9SPHN</name>
<feature type="signal peptide" evidence="4">
    <location>
        <begin position="1"/>
        <end position="26"/>
    </location>
</feature>
<dbReference type="PANTHER" id="PTHR43246">
    <property type="entry name" value="PEPTIDYL-PROLYL CIS-TRANS ISOMERASE CYP38, CHLOROPLASTIC"/>
    <property type="match status" value="1"/>
</dbReference>
<dbReference type="PROSITE" id="PS50072">
    <property type="entry name" value="CSA_PPIASE_2"/>
    <property type="match status" value="1"/>
</dbReference>
<dbReference type="Pfam" id="PF00160">
    <property type="entry name" value="Pro_isomerase"/>
    <property type="match status" value="1"/>
</dbReference>
<comment type="caution">
    <text evidence="6">The sequence shown here is derived from an EMBL/GenBank/DDBJ whole genome shotgun (WGS) entry which is preliminary data.</text>
</comment>
<dbReference type="OrthoDB" id="9807797at2"/>
<keyword evidence="4" id="KW-0732">Signal</keyword>
<reference evidence="6 7" key="1">
    <citation type="submission" date="2016-09" db="EMBL/GenBank/DDBJ databases">
        <title>Metabolic pathway, cell adaptation mechanisms and a novel monoxygenase revealed through proteogenomic-transcription analysis of a Sphingomonas haloaromaticamans strain degrading the fungicide ortho-phenylphenol.</title>
        <authorList>
            <person name="Perruchon C."/>
            <person name="Papadopoulou E.S."/>
            <person name="Rousidou C."/>
            <person name="Vasileiadis S."/>
            <person name="Tanou G."/>
            <person name="Amoutzias G."/>
            <person name="Molassiotis A."/>
            <person name="Karpouzas D.G."/>
        </authorList>
    </citation>
    <scope>NUCLEOTIDE SEQUENCE [LARGE SCALE GENOMIC DNA]</scope>
    <source>
        <strain evidence="6 7">P3</strain>
    </source>
</reference>
<accession>A0A1S1HF20</accession>
<evidence type="ECO:0000259" key="5">
    <source>
        <dbReference type="PROSITE" id="PS50072"/>
    </source>
</evidence>
<dbReference type="Gene3D" id="2.40.100.10">
    <property type="entry name" value="Cyclophilin-like"/>
    <property type="match status" value="1"/>
</dbReference>
<proteinExistence type="predicted"/>
<dbReference type="Proteomes" id="UP000179467">
    <property type="component" value="Unassembled WGS sequence"/>
</dbReference>
<keyword evidence="7" id="KW-1185">Reference proteome</keyword>
<evidence type="ECO:0000256" key="2">
    <source>
        <dbReference type="ARBA" id="ARBA00023110"/>
    </source>
</evidence>